<dbReference type="EMBL" id="PDJF01000001">
    <property type="protein sequence ID" value="PFG27669.1"/>
    <property type="molecule type" value="Genomic_DNA"/>
</dbReference>
<dbReference type="InterPro" id="IPR035069">
    <property type="entry name" value="TTHA1013/TTHA0281-like"/>
</dbReference>
<evidence type="ECO:0000313" key="1">
    <source>
        <dbReference type="EMBL" id="PFG27669.1"/>
    </source>
</evidence>
<organism evidence="1 2">
    <name type="scientific">Corynebacterium renale</name>
    <dbReference type="NCBI Taxonomy" id="1724"/>
    <lineage>
        <taxon>Bacteria</taxon>
        <taxon>Bacillati</taxon>
        <taxon>Actinomycetota</taxon>
        <taxon>Actinomycetes</taxon>
        <taxon>Mycobacteriales</taxon>
        <taxon>Corynebacteriaceae</taxon>
        <taxon>Corynebacterium</taxon>
    </lineage>
</organism>
<proteinExistence type="predicted"/>
<accession>A0A2A9DP26</accession>
<name>A0A2A9DP26_9CORY</name>
<reference evidence="1 2" key="1">
    <citation type="submission" date="2017-10" db="EMBL/GenBank/DDBJ databases">
        <title>Sequencing the genomes of 1000 actinobacteria strains.</title>
        <authorList>
            <person name="Klenk H.-P."/>
        </authorList>
    </citation>
    <scope>NUCLEOTIDE SEQUENCE [LARGE SCALE GENOMIC DNA]</scope>
    <source>
        <strain evidence="1 2">DSM 20688</strain>
    </source>
</reference>
<evidence type="ECO:0000313" key="2">
    <source>
        <dbReference type="Proteomes" id="UP000221653"/>
    </source>
</evidence>
<gene>
    <name evidence="1" type="ORF">ATK06_0745</name>
</gene>
<protein>
    <submittedName>
        <fullName evidence="1">Uncharacterized protein</fullName>
    </submittedName>
</protein>
<sequence length="63" mass="7046">MNAEEYEYRTEWSEEDQEYVATVPEFPSLSWLAPTEQAARAGAVALVAEVIADMDKAGELIPR</sequence>
<dbReference type="STRING" id="1724.GCA_001044175_00647"/>
<keyword evidence="2" id="KW-1185">Reference proteome</keyword>
<comment type="caution">
    <text evidence="1">The sequence shown here is derived from an EMBL/GenBank/DDBJ whole genome shotgun (WGS) entry which is preliminary data.</text>
</comment>
<dbReference type="Proteomes" id="UP000221653">
    <property type="component" value="Unassembled WGS sequence"/>
</dbReference>
<dbReference type="SUPFAM" id="SSF143100">
    <property type="entry name" value="TTHA1013/TTHA0281-like"/>
    <property type="match status" value="1"/>
</dbReference>
<dbReference type="AlphaFoldDB" id="A0A2A9DP26"/>
<dbReference type="RefSeq" id="WP_048381880.1">
    <property type="nucleotide sequence ID" value="NZ_LDYE01000011.1"/>
</dbReference>